<evidence type="ECO:0000313" key="2">
    <source>
        <dbReference type="EMBL" id="HEW53543.1"/>
    </source>
</evidence>
<dbReference type="InterPro" id="IPR010095">
    <property type="entry name" value="Cas12f1-like_TNB"/>
</dbReference>
<comment type="caution">
    <text evidence="2">The sequence shown here is derived from an EMBL/GenBank/DDBJ whole genome shotgun (WGS) entry which is preliminary data.</text>
</comment>
<organism evidence="2">
    <name type="scientific">Ignisphaera aggregans</name>
    <dbReference type="NCBI Taxonomy" id="334771"/>
    <lineage>
        <taxon>Archaea</taxon>
        <taxon>Thermoproteota</taxon>
        <taxon>Thermoprotei</taxon>
        <taxon>Desulfurococcales</taxon>
        <taxon>Desulfurococcaceae</taxon>
        <taxon>Ignisphaera</taxon>
    </lineage>
</organism>
<protein>
    <submittedName>
        <fullName evidence="2">Transposase</fullName>
    </submittedName>
</protein>
<sequence length="425" mass="49684">MEKLLKTLTRTVVVECYANNYARRALREIAEAYREMLQEMVIYAVEHRASQSTLHKVFYHKFREKYPWLPTRVIKGAYRDAVRRAKSFRELKRRGIAKTDKPVVRRVTITYSDPQDWRIEDGVIKLRTHAGWVQLHYRNHRQLHRYLYSVWKLSGELKLKLNGKKVFVYLTFMKEFEVPYNPSNVVAVDINENNVTVAVFVDRRLQEVYRIETNLGRLVISYAERRKRISEGKSTKVRSVKKALKKFRERERERKRDIVYKTARIVEMLALQHNAVVVVGGVRKGKRRLVEKVKKDSLRHRIHQWNVSTLVKALNERPIHVIEVPEAYTSSKDPFTGRCIHSFNPSMTCYAVRGRKRVKVLKILLRLAKLGNGVVVLDRDVIGAINIGLRYLSSDGRAVALPSTEPHEVRAKLMNLHRGLAPSRN</sequence>
<keyword evidence="1" id="KW-0238">DNA-binding</keyword>
<dbReference type="EMBL" id="DSGT01000014">
    <property type="protein sequence ID" value="HEW53543.1"/>
    <property type="molecule type" value="Genomic_DNA"/>
</dbReference>
<proteinExistence type="predicted"/>
<name>A0A7C2Z241_9CREN</name>
<reference evidence="2" key="1">
    <citation type="journal article" date="2020" name="mSystems">
        <title>Genome- and Community-Level Interaction Insights into Carbon Utilization and Element Cycling Functions of Hydrothermarchaeota in Hydrothermal Sediment.</title>
        <authorList>
            <person name="Zhou Z."/>
            <person name="Liu Y."/>
            <person name="Xu W."/>
            <person name="Pan J."/>
            <person name="Luo Z.H."/>
            <person name="Li M."/>
        </authorList>
    </citation>
    <scope>NUCLEOTIDE SEQUENCE [LARGE SCALE GENOMIC DNA]</scope>
    <source>
        <strain evidence="2">SpSt-16</strain>
    </source>
</reference>
<gene>
    <name evidence="2" type="ORF">ENO77_05250</name>
</gene>
<dbReference type="NCBIfam" id="TIGR01766">
    <property type="entry name" value="IS200/IS605 family accessory protein TnpB-like domain"/>
    <property type="match status" value="1"/>
</dbReference>
<dbReference type="AlphaFoldDB" id="A0A7C2Z241"/>
<accession>A0A7C2Z241</accession>
<dbReference type="GO" id="GO:0003677">
    <property type="term" value="F:DNA binding"/>
    <property type="evidence" value="ECO:0007669"/>
    <property type="project" value="UniProtKB-KW"/>
</dbReference>
<evidence type="ECO:0000256" key="1">
    <source>
        <dbReference type="ARBA" id="ARBA00023125"/>
    </source>
</evidence>